<keyword evidence="2" id="KW-1185">Reference proteome</keyword>
<organism evidence="1 2">
    <name type="scientific">Culex pipiens pipiens</name>
    <name type="common">Northern house mosquito</name>
    <dbReference type="NCBI Taxonomy" id="38569"/>
    <lineage>
        <taxon>Eukaryota</taxon>
        <taxon>Metazoa</taxon>
        <taxon>Ecdysozoa</taxon>
        <taxon>Arthropoda</taxon>
        <taxon>Hexapoda</taxon>
        <taxon>Insecta</taxon>
        <taxon>Pterygota</taxon>
        <taxon>Neoptera</taxon>
        <taxon>Endopterygota</taxon>
        <taxon>Diptera</taxon>
        <taxon>Nematocera</taxon>
        <taxon>Culicoidea</taxon>
        <taxon>Culicidae</taxon>
        <taxon>Culicinae</taxon>
        <taxon>Culicini</taxon>
        <taxon>Culex</taxon>
        <taxon>Culex</taxon>
    </lineage>
</organism>
<reference evidence="1 2" key="1">
    <citation type="submission" date="2024-05" db="EMBL/GenBank/DDBJ databases">
        <title>Culex pipiens pipiens assembly and annotation.</title>
        <authorList>
            <person name="Alout H."/>
            <person name="Durand T."/>
        </authorList>
    </citation>
    <scope>NUCLEOTIDE SEQUENCE [LARGE SCALE GENOMIC DNA]</scope>
    <source>
        <strain evidence="1">HA-2024</strain>
        <tissue evidence="1">Whole body</tissue>
    </source>
</reference>
<comment type="caution">
    <text evidence="1">The sequence shown here is derived from an EMBL/GenBank/DDBJ whole genome shotgun (WGS) entry which is preliminary data.</text>
</comment>
<evidence type="ECO:0000313" key="1">
    <source>
        <dbReference type="EMBL" id="KAL1378269.1"/>
    </source>
</evidence>
<dbReference type="AlphaFoldDB" id="A0ABD1CPD4"/>
<evidence type="ECO:0000313" key="2">
    <source>
        <dbReference type="Proteomes" id="UP001562425"/>
    </source>
</evidence>
<dbReference type="EMBL" id="JBEHCU010010414">
    <property type="protein sequence ID" value="KAL1378269.1"/>
    <property type="molecule type" value="Genomic_DNA"/>
</dbReference>
<dbReference type="Proteomes" id="UP001562425">
    <property type="component" value="Unassembled WGS sequence"/>
</dbReference>
<name>A0ABD1CPD4_CULPP</name>
<accession>A0ABD1CPD4</accession>
<gene>
    <name evidence="1" type="ORF">pipiens_015691</name>
</gene>
<protein>
    <submittedName>
        <fullName evidence="1">Uncharacterized protein</fullName>
    </submittedName>
</protein>
<proteinExistence type="predicted"/>
<sequence>MVQGECEKPHFGRLGACIRIRTKNAAKVDGPDSHHDHTLKDVEGKRQLDEVTFRNFVCDFKQIDINNCLHIPRDKIIVRIASF</sequence>